<dbReference type="InterPro" id="IPR005151">
    <property type="entry name" value="Tail-specific_protease"/>
</dbReference>
<dbReference type="Gene3D" id="2.30.42.10">
    <property type="match status" value="1"/>
</dbReference>
<dbReference type="CDD" id="cd07560">
    <property type="entry name" value="Peptidase_S41_CPP"/>
    <property type="match status" value="1"/>
</dbReference>
<keyword evidence="9" id="KW-1185">Reference proteome</keyword>
<comment type="similarity">
    <text evidence="1 5">Belongs to the peptidase S41A family.</text>
</comment>
<dbReference type="SMART" id="SM00228">
    <property type="entry name" value="PDZ"/>
    <property type="match status" value="1"/>
</dbReference>
<keyword evidence="4 5" id="KW-0720">Serine protease</keyword>
<dbReference type="Pfam" id="PF17820">
    <property type="entry name" value="PDZ_6"/>
    <property type="match status" value="1"/>
</dbReference>
<dbReference type="PROSITE" id="PS50106">
    <property type="entry name" value="PDZ"/>
    <property type="match status" value="1"/>
</dbReference>
<dbReference type="GO" id="GO:0008236">
    <property type="term" value="F:serine-type peptidase activity"/>
    <property type="evidence" value="ECO:0007669"/>
    <property type="project" value="UniProtKB-KW"/>
</dbReference>
<keyword evidence="3 5" id="KW-0378">Hydrolase</keyword>
<evidence type="ECO:0000256" key="5">
    <source>
        <dbReference type="RuleBase" id="RU004404"/>
    </source>
</evidence>
<keyword evidence="6" id="KW-0472">Membrane</keyword>
<dbReference type="GO" id="GO:0007165">
    <property type="term" value="P:signal transduction"/>
    <property type="evidence" value="ECO:0007669"/>
    <property type="project" value="TreeGrafter"/>
</dbReference>
<dbReference type="Gene3D" id="1.10.101.10">
    <property type="entry name" value="PGBD-like superfamily/PGBD"/>
    <property type="match status" value="1"/>
</dbReference>
<dbReference type="Gene3D" id="3.90.226.10">
    <property type="entry name" value="2-enoyl-CoA Hydratase, Chain A, domain 1"/>
    <property type="match status" value="1"/>
</dbReference>
<dbReference type="InterPro" id="IPR036034">
    <property type="entry name" value="PDZ_sf"/>
</dbReference>
<dbReference type="InterPro" id="IPR055210">
    <property type="entry name" value="CtpA/B_N"/>
</dbReference>
<dbReference type="OrthoDB" id="9812068at2"/>
<proteinExistence type="inferred from homology"/>
<comment type="caution">
    <text evidence="8">The sequence shown here is derived from an EMBL/GenBank/DDBJ whole genome shotgun (WGS) entry which is preliminary data.</text>
</comment>
<keyword evidence="2 5" id="KW-0645">Protease</keyword>
<dbReference type="InterPro" id="IPR036365">
    <property type="entry name" value="PGBD-like_sf"/>
</dbReference>
<evidence type="ECO:0000313" key="8">
    <source>
        <dbReference type="EMBL" id="TQR15757.1"/>
    </source>
</evidence>
<dbReference type="SUPFAM" id="SSF50156">
    <property type="entry name" value="PDZ domain-like"/>
    <property type="match status" value="1"/>
</dbReference>
<feature type="transmembrane region" description="Helical" evidence="6">
    <location>
        <begin position="7"/>
        <end position="24"/>
    </location>
</feature>
<dbReference type="InterPro" id="IPR002477">
    <property type="entry name" value="Peptidoglycan-bd-like"/>
</dbReference>
<dbReference type="Proteomes" id="UP000317316">
    <property type="component" value="Unassembled WGS sequence"/>
</dbReference>
<evidence type="ECO:0000256" key="6">
    <source>
        <dbReference type="SAM" id="Phobius"/>
    </source>
</evidence>
<organism evidence="8 9">
    <name type="scientific">Psychrobacillus lasiicapitis</name>
    <dbReference type="NCBI Taxonomy" id="1636719"/>
    <lineage>
        <taxon>Bacteria</taxon>
        <taxon>Bacillati</taxon>
        <taxon>Bacillota</taxon>
        <taxon>Bacilli</taxon>
        <taxon>Bacillales</taxon>
        <taxon>Bacillaceae</taxon>
        <taxon>Psychrobacillus</taxon>
    </lineage>
</organism>
<dbReference type="GO" id="GO:0004175">
    <property type="term" value="F:endopeptidase activity"/>
    <property type="evidence" value="ECO:0007669"/>
    <property type="project" value="TreeGrafter"/>
</dbReference>
<dbReference type="AlphaFoldDB" id="A0A544TE75"/>
<evidence type="ECO:0000259" key="7">
    <source>
        <dbReference type="PROSITE" id="PS50106"/>
    </source>
</evidence>
<dbReference type="EMBL" id="VDGH01000002">
    <property type="protein sequence ID" value="TQR15757.1"/>
    <property type="molecule type" value="Genomic_DNA"/>
</dbReference>
<gene>
    <name evidence="8" type="ORF">FG382_03350</name>
</gene>
<evidence type="ECO:0000256" key="4">
    <source>
        <dbReference type="ARBA" id="ARBA00022825"/>
    </source>
</evidence>
<dbReference type="InterPro" id="IPR029045">
    <property type="entry name" value="ClpP/crotonase-like_dom_sf"/>
</dbReference>
<feature type="domain" description="PDZ" evidence="7">
    <location>
        <begin position="92"/>
        <end position="155"/>
    </location>
</feature>
<dbReference type="CDD" id="cd06782">
    <property type="entry name" value="cpPDZ_CPP-like"/>
    <property type="match status" value="1"/>
</dbReference>
<dbReference type="Pfam" id="PF22694">
    <property type="entry name" value="CtpB_N-like"/>
    <property type="match status" value="1"/>
</dbReference>
<dbReference type="PANTHER" id="PTHR32060:SF30">
    <property type="entry name" value="CARBOXY-TERMINAL PROCESSING PROTEASE CTPA"/>
    <property type="match status" value="1"/>
</dbReference>
<dbReference type="InterPro" id="IPR036366">
    <property type="entry name" value="PGBDSf"/>
</dbReference>
<dbReference type="NCBIfam" id="TIGR00225">
    <property type="entry name" value="prc"/>
    <property type="match status" value="1"/>
</dbReference>
<keyword evidence="6" id="KW-1133">Transmembrane helix</keyword>
<sequence>MRKSRIFLYVLLFIVLLGVVYFWYGKSTKSVSTEVSVSNSEVIDEAFQLIKKEAVFSKNEKLLVEGAIRGMTEALEDPHSTYLTKEEAANQEASLAEERVGIGVEIMQSAGKFIVVAPLKDSPAYKAGLKSQDEIVRVNDERVDGKTMAELVQLLSGEKGTSLKMTIFRASENRHVELHMKRETIAMHTVSSEIYEVDDRSIGIVTISLFGEKTGEEWEKQTKSLVERGIDGLVIDVRGNPGGYLFSVSSVIGTLMKNGTTFAYMQNAKGVLEMLNTESKEAPYLNKVPAVLLQNGGSASASEVLAGALRDNKRALIVGETSFGKGTVQETHPLSNGGKLKISTHKWLTPKQEWIHHKGIEADLKVEQEELFAMDQKYLSGEFRVGDYGEEVKYVQQVLGALGYNIGREDGYFDEDTEDAVEKYRQERSLEEGGDINGALFQSLTETVAAYKTKKENDKQLQMGISYLIHDLSK</sequence>
<dbReference type="GO" id="GO:0030288">
    <property type="term" value="C:outer membrane-bounded periplasmic space"/>
    <property type="evidence" value="ECO:0007669"/>
    <property type="project" value="TreeGrafter"/>
</dbReference>
<dbReference type="RefSeq" id="WP_142537481.1">
    <property type="nucleotide sequence ID" value="NZ_BMIE01000001.1"/>
</dbReference>
<evidence type="ECO:0000256" key="3">
    <source>
        <dbReference type="ARBA" id="ARBA00022801"/>
    </source>
</evidence>
<evidence type="ECO:0000256" key="2">
    <source>
        <dbReference type="ARBA" id="ARBA00022670"/>
    </source>
</evidence>
<accession>A0A544TE75</accession>
<reference evidence="8 9" key="1">
    <citation type="submission" date="2019-05" db="EMBL/GenBank/DDBJ databases">
        <title>Psychrobacillus vulpis sp. nov., a new species isolated from feces of a red fox that inhabits in The Tablas de Daimiel Natural Park, Albacete, Spain.</title>
        <authorList>
            <person name="Rodriguez M."/>
            <person name="Reina J.C."/>
            <person name="Bejar V."/>
            <person name="Llamas I."/>
        </authorList>
    </citation>
    <scope>NUCLEOTIDE SEQUENCE [LARGE SCALE GENOMIC DNA]</scope>
    <source>
        <strain evidence="8 9">NEAU-3TGS17</strain>
    </source>
</reference>
<dbReference type="InterPro" id="IPR041489">
    <property type="entry name" value="PDZ_6"/>
</dbReference>
<dbReference type="Gene3D" id="3.30.750.44">
    <property type="match status" value="1"/>
</dbReference>
<dbReference type="SUPFAM" id="SSF52096">
    <property type="entry name" value="ClpP/crotonase"/>
    <property type="match status" value="1"/>
</dbReference>
<evidence type="ECO:0000256" key="1">
    <source>
        <dbReference type="ARBA" id="ARBA00009179"/>
    </source>
</evidence>
<dbReference type="SMART" id="SM00245">
    <property type="entry name" value="TSPc"/>
    <property type="match status" value="1"/>
</dbReference>
<evidence type="ECO:0000313" key="9">
    <source>
        <dbReference type="Proteomes" id="UP000317316"/>
    </source>
</evidence>
<dbReference type="GO" id="GO:0006508">
    <property type="term" value="P:proteolysis"/>
    <property type="evidence" value="ECO:0007669"/>
    <property type="project" value="UniProtKB-KW"/>
</dbReference>
<dbReference type="InterPro" id="IPR004447">
    <property type="entry name" value="Peptidase_S41A"/>
</dbReference>
<dbReference type="PANTHER" id="PTHR32060">
    <property type="entry name" value="TAIL-SPECIFIC PROTEASE"/>
    <property type="match status" value="1"/>
</dbReference>
<keyword evidence="6" id="KW-0812">Transmembrane</keyword>
<dbReference type="SUPFAM" id="SSF47090">
    <property type="entry name" value="PGBD-like"/>
    <property type="match status" value="1"/>
</dbReference>
<dbReference type="Pfam" id="PF03572">
    <property type="entry name" value="Peptidase_S41"/>
    <property type="match status" value="1"/>
</dbReference>
<dbReference type="Pfam" id="PF01471">
    <property type="entry name" value="PG_binding_1"/>
    <property type="match status" value="1"/>
</dbReference>
<dbReference type="FunFam" id="2.30.42.10:FF:000063">
    <property type="entry name" value="Peptidase, S41 family"/>
    <property type="match status" value="1"/>
</dbReference>
<name>A0A544TE75_9BACI</name>
<dbReference type="InterPro" id="IPR001478">
    <property type="entry name" value="PDZ"/>
</dbReference>
<protein>
    <submittedName>
        <fullName evidence="8">PDZ domain-containing protein</fullName>
    </submittedName>
</protein>